<dbReference type="Pfam" id="PF13628">
    <property type="entry name" value="DUF4142"/>
    <property type="match status" value="1"/>
</dbReference>
<proteinExistence type="predicted"/>
<feature type="domain" description="DUF4142" evidence="2">
    <location>
        <begin position="53"/>
        <end position="184"/>
    </location>
</feature>
<feature type="transmembrane region" description="Helical" evidence="1">
    <location>
        <begin position="220"/>
        <end position="241"/>
    </location>
</feature>
<dbReference type="AlphaFoldDB" id="A0A895YEB5"/>
<dbReference type="PANTHER" id="PTHR38593:SF1">
    <property type="entry name" value="BLR2558 PROTEIN"/>
    <property type="match status" value="1"/>
</dbReference>
<keyword evidence="4" id="KW-1185">Reference proteome</keyword>
<keyword evidence="1" id="KW-0472">Membrane</keyword>
<sequence>MIPRRPRRVRWQRFAALLAAAGIGLAVAVLPAIPAHAQEEGFVDTEWGPLGPADRDLLIKVRYAGLWEIPAGRMAQEKGTTEQIREIGRFIAEEHIELDDATRELAATLGVLLPNEVYADNQVFLDRMERASGEDFDLEFIMRLREAHGEIYPQIAFVRAGTQNDLMRDFADTGEQFVNRHMEYLESSGIVDWLHIQPPPEPHGTRSRFLSASPAGVDPLFVWGLLGVAAAAGTVTVIRTVRPR</sequence>
<evidence type="ECO:0000313" key="3">
    <source>
        <dbReference type="EMBL" id="QSB16184.1"/>
    </source>
</evidence>
<dbReference type="InterPro" id="IPR025419">
    <property type="entry name" value="DUF4142"/>
</dbReference>
<accession>A0A895YEB5</accession>
<keyword evidence="1" id="KW-1133">Transmembrane helix</keyword>
<dbReference type="PANTHER" id="PTHR38593">
    <property type="entry name" value="BLR2558 PROTEIN"/>
    <property type="match status" value="1"/>
</dbReference>
<protein>
    <submittedName>
        <fullName evidence="3">DUF4142 domain-containing protein</fullName>
    </submittedName>
</protein>
<organism evidence="3 4">
    <name type="scientific">Natronosporangium hydrolyticum</name>
    <dbReference type="NCBI Taxonomy" id="2811111"/>
    <lineage>
        <taxon>Bacteria</taxon>
        <taxon>Bacillati</taxon>
        <taxon>Actinomycetota</taxon>
        <taxon>Actinomycetes</taxon>
        <taxon>Micromonosporales</taxon>
        <taxon>Micromonosporaceae</taxon>
        <taxon>Natronosporangium</taxon>
    </lineage>
</organism>
<dbReference type="Proteomes" id="UP000662857">
    <property type="component" value="Chromosome"/>
</dbReference>
<evidence type="ECO:0000259" key="2">
    <source>
        <dbReference type="Pfam" id="PF13628"/>
    </source>
</evidence>
<name>A0A895YEB5_9ACTN</name>
<evidence type="ECO:0000313" key="4">
    <source>
        <dbReference type="Proteomes" id="UP000662857"/>
    </source>
</evidence>
<dbReference type="KEGG" id="nhy:JQS43_07760"/>
<keyword evidence="1" id="KW-0812">Transmembrane</keyword>
<dbReference type="RefSeq" id="WP_239678389.1">
    <property type="nucleotide sequence ID" value="NZ_CP070499.1"/>
</dbReference>
<gene>
    <name evidence="3" type="ORF">JQS43_07760</name>
</gene>
<reference evidence="3" key="1">
    <citation type="submission" date="2021-02" db="EMBL/GenBank/DDBJ databases">
        <title>Natrosporangium hydrolyticum gen. nov., sp. nov, a haloalkaliphilic actinobacterium from a soda solonchak soil.</title>
        <authorList>
            <person name="Sorokin D.Y."/>
            <person name="Khijniak T.V."/>
            <person name="Zakharycheva A.P."/>
            <person name="Boueva O.V."/>
            <person name="Ariskina E.V."/>
            <person name="Hahnke R.L."/>
            <person name="Bunk B."/>
            <person name="Sproer C."/>
            <person name="Schumann P."/>
            <person name="Evtushenko L.I."/>
            <person name="Kublanov I.V."/>
        </authorList>
    </citation>
    <scope>NUCLEOTIDE SEQUENCE</scope>
    <source>
        <strain evidence="3">DSM 106523</strain>
    </source>
</reference>
<dbReference type="EMBL" id="CP070499">
    <property type="protein sequence ID" value="QSB16184.1"/>
    <property type="molecule type" value="Genomic_DNA"/>
</dbReference>
<evidence type="ECO:0000256" key="1">
    <source>
        <dbReference type="SAM" id="Phobius"/>
    </source>
</evidence>